<keyword evidence="1" id="KW-0812">Transmembrane</keyword>
<feature type="transmembrane region" description="Helical" evidence="1">
    <location>
        <begin position="38"/>
        <end position="57"/>
    </location>
</feature>
<feature type="transmembrane region" description="Helical" evidence="1">
    <location>
        <begin position="6"/>
        <end position="26"/>
    </location>
</feature>
<protein>
    <submittedName>
        <fullName evidence="2">Uncharacterized protein</fullName>
    </submittedName>
</protein>
<gene>
    <name evidence="2" type="ORF">CPLFYP93_01093</name>
</gene>
<keyword evidence="1" id="KW-1133">Transmembrane helix</keyword>
<dbReference type="EMBL" id="CACRTV010000033">
    <property type="protein sequence ID" value="VYT98638.1"/>
    <property type="molecule type" value="Genomic_DNA"/>
</dbReference>
<name>A0A6N3B804_9CLOT</name>
<evidence type="ECO:0000313" key="2">
    <source>
        <dbReference type="EMBL" id="VYT98638.1"/>
    </source>
</evidence>
<proteinExistence type="predicted"/>
<dbReference type="RefSeq" id="WP_156560086.1">
    <property type="nucleotide sequence ID" value="NZ_CACRTV010000033.1"/>
</dbReference>
<accession>A0A6N3B804</accession>
<evidence type="ECO:0000256" key="1">
    <source>
        <dbReference type="SAM" id="Phobius"/>
    </source>
</evidence>
<feature type="transmembrane region" description="Helical" evidence="1">
    <location>
        <begin position="63"/>
        <end position="87"/>
    </location>
</feature>
<keyword evidence="1" id="KW-0472">Membrane</keyword>
<organism evidence="2">
    <name type="scientific">Clostridium paraputrificum</name>
    <dbReference type="NCBI Taxonomy" id="29363"/>
    <lineage>
        <taxon>Bacteria</taxon>
        <taxon>Bacillati</taxon>
        <taxon>Bacillota</taxon>
        <taxon>Clostridia</taxon>
        <taxon>Eubacteriales</taxon>
        <taxon>Clostridiaceae</taxon>
        <taxon>Clostridium</taxon>
    </lineage>
</organism>
<dbReference type="AlphaFoldDB" id="A0A6N3B804"/>
<sequence>MFAVLFFANVILSSITLGLVISLVNIKTNKKEGYLPSFPITLIMLPVIISIIILLVGNNVARAFSLAGEFSLILCGVMIVLFLTNFAMPKTNNMQLKIIVPEDLNYEGVFEEVLDEYTTTFHIERVKTRDFGVLLELGDSININGSGAKSDKNKSNSAPIYVKNADKKIVKYTPTKQYSSIIVCSSKFKDGESYDLYFGNSKV</sequence>
<reference evidence="2" key="1">
    <citation type="submission" date="2019-11" db="EMBL/GenBank/DDBJ databases">
        <authorList>
            <person name="Feng L."/>
        </authorList>
    </citation>
    <scope>NUCLEOTIDE SEQUENCE</scope>
    <source>
        <strain evidence="2">CParaputrificumLFYP93</strain>
    </source>
</reference>